<feature type="transmembrane region" description="Helical" evidence="1">
    <location>
        <begin position="148"/>
        <end position="164"/>
    </location>
</feature>
<feature type="transmembrane region" description="Helical" evidence="1">
    <location>
        <begin position="12"/>
        <end position="31"/>
    </location>
</feature>
<evidence type="ECO:0008006" key="4">
    <source>
        <dbReference type="Google" id="ProtNLM"/>
    </source>
</evidence>
<proteinExistence type="predicted"/>
<keyword evidence="1" id="KW-0472">Membrane</keyword>
<dbReference type="Proteomes" id="UP000183952">
    <property type="component" value="Unassembled WGS sequence"/>
</dbReference>
<name>A0A1M6NE53_9CLOT</name>
<gene>
    <name evidence="2" type="ORF">SAMN02745248_01362</name>
</gene>
<evidence type="ECO:0000313" key="2">
    <source>
        <dbReference type="EMBL" id="SHJ94007.1"/>
    </source>
</evidence>
<evidence type="ECO:0000313" key="3">
    <source>
        <dbReference type="Proteomes" id="UP000183952"/>
    </source>
</evidence>
<dbReference type="EMBL" id="FRAD01000010">
    <property type="protein sequence ID" value="SHJ94007.1"/>
    <property type="molecule type" value="Genomic_DNA"/>
</dbReference>
<keyword evidence="1" id="KW-0812">Transmembrane</keyword>
<sequence>MNDLKAHLSIIYNVFIASSIFMVGSFIAGLLGEELNIFFVITLTTQLCVVQYVNKKFCLKNGDKKRKIINASMIFFLASPLIYYMANQSMVICVFYYIFSLIALLTTRSFNTNNFSYEEYVFMVKMWSIIGICSSICIQFLKPSIKDQCNIVFLYNIFVSIVLLRKSRNYENGIKTKHDKWFNLSMIAMAIFFMTPWVNNFFQILLISIKNKLEVAFTKTMEIIAIPIVYIYEKLRQSIEPNNIINEFGKKEALIIENVQKLPGEQNKLLELIVKVLDSVGKAILILIVLLIIFFVFRGFIMFIKKKLRENNTDRAGNQEYCEIEKIKCRKKHKRKEFINQYEKSNIGTVKKIYFEFLNITQEREIYKASATPTALSNKMKTVIESPKELDVIKDIYNEGKFSNHEVTDDMVETMKKAYNIVYSRSQKKNKKNNKKFD</sequence>
<dbReference type="STRING" id="1121331.SAMN02745248_01362"/>
<dbReference type="RefSeq" id="WP_072903375.1">
    <property type="nucleotide sequence ID" value="NZ_FRAD01000010.1"/>
</dbReference>
<evidence type="ECO:0000256" key="1">
    <source>
        <dbReference type="SAM" id="Phobius"/>
    </source>
</evidence>
<keyword evidence="1" id="KW-1133">Transmembrane helix</keyword>
<feature type="transmembrane region" description="Helical" evidence="1">
    <location>
        <begin position="37"/>
        <end position="53"/>
    </location>
</feature>
<feature type="transmembrane region" description="Helical" evidence="1">
    <location>
        <begin position="283"/>
        <end position="304"/>
    </location>
</feature>
<reference evidence="2 3" key="1">
    <citation type="submission" date="2016-11" db="EMBL/GenBank/DDBJ databases">
        <authorList>
            <person name="Jaros S."/>
            <person name="Januszkiewicz K."/>
            <person name="Wedrychowicz H."/>
        </authorList>
    </citation>
    <scope>NUCLEOTIDE SEQUENCE [LARGE SCALE GENOMIC DNA]</scope>
    <source>
        <strain evidence="2 3">DSM 3090</strain>
    </source>
</reference>
<protein>
    <recommendedName>
        <fullName evidence="4">DUF4129 domain-containing protein</fullName>
    </recommendedName>
</protein>
<feature type="transmembrane region" description="Helical" evidence="1">
    <location>
        <begin position="184"/>
        <end position="206"/>
    </location>
</feature>
<feature type="transmembrane region" description="Helical" evidence="1">
    <location>
        <begin position="120"/>
        <end position="141"/>
    </location>
</feature>
<feature type="transmembrane region" description="Helical" evidence="1">
    <location>
        <begin position="74"/>
        <end position="100"/>
    </location>
</feature>
<accession>A0A1M6NE53</accession>
<organism evidence="2 3">
    <name type="scientific">Hathewaya proteolytica DSM 3090</name>
    <dbReference type="NCBI Taxonomy" id="1121331"/>
    <lineage>
        <taxon>Bacteria</taxon>
        <taxon>Bacillati</taxon>
        <taxon>Bacillota</taxon>
        <taxon>Clostridia</taxon>
        <taxon>Eubacteriales</taxon>
        <taxon>Clostridiaceae</taxon>
        <taxon>Hathewaya</taxon>
    </lineage>
</organism>
<keyword evidence="3" id="KW-1185">Reference proteome</keyword>
<dbReference type="OrthoDB" id="1883402at2"/>
<dbReference type="AlphaFoldDB" id="A0A1M6NE53"/>